<proteinExistence type="predicted"/>
<evidence type="ECO:0000256" key="4">
    <source>
        <dbReference type="ARBA" id="ARBA00023242"/>
    </source>
</evidence>
<organism evidence="7">
    <name type="scientific">Oikopleura dioica</name>
    <name type="common">Tunicate</name>
    <dbReference type="NCBI Taxonomy" id="34765"/>
    <lineage>
        <taxon>Eukaryota</taxon>
        <taxon>Metazoa</taxon>
        <taxon>Chordata</taxon>
        <taxon>Tunicata</taxon>
        <taxon>Appendicularia</taxon>
        <taxon>Copelata</taxon>
        <taxon>Oikopleuridae</taxon>
        <taxon>Oikopleura</taxon>
    </lineage>
</organism>
<comment type="subcellular location">
    <subcellularLocation>
        <location evidence="1">Nucleus</location>
    </subcellularLocation>
</comment>
<evidence type="ECO:0008006" key="8">
    <source>
        <dbReference type="Google" id="ProtNLM"/>
    </source>
</evidence>
<dbReference type="Pfam" id="PF13589">
    <property type="entry name" value="HATPase_c_3"/>
    <property type="match status" value="1"/>
</dbReference>
<dbReference type="Gene3D" id="3.30.565.10">
    <property type="entry name" value="Histidine kinase-like ATPase, C-terminal domain"/>
    <property type="match status" value="1"/>
</dbReference>
<evidence type="ECO:0000256" key="3">
    <source>
        <dbReference type="ARBA" id="ARBA00023054"/>
    </source>
</evidence>
<dbReference type="GO" id="GO:0046872">
    <property type="term" value="F:metal ion binding"/>
    <property type="evidence" value="ECO:0007669"/>
    <property type="project" value="UniProtKB-KW"/>
</dbReference>
<evidence type="ECO:0000256" key="1">
    <source>
        <dbReference type="ARBA" id="ARBA00004123"/>
    </source>
</evidence>
<evidence type="ECO:0000256" key="2">
    <source>
        <dbReference type="ARBA" id="ARBA00022723"/>
    </source>
</evidence>
<reference evidence="7" key="1">
    <citation type="journal article" date="2010" name="Science">
        <title>Plasticity of animal genome architecture unmasked by rapid evolution of a pelagic tunicate.</title>
        <authorList>
            <person name="Denoeud F."/>
            <person name="Henriet S."/>
            <person name="Mungpakdee S."/>
            <person name="Aury J.M."/>
            <person name="Da Silva C."/>
            <person name="Brinkmann H."/>
            <person name="Mikhaleva J."/>
            <person name="Olsen L.C."/>
            <person name="Jubin C."/>
            <person name="Canestro C."/>
            <person name="Bouquet J.M."/>
            <person name="Danks G."/>
            <person name="Poulain J."/>
            <person name="Campsteijn C."/>
            <person name="Adamski M."/>
            <person name="Cross I."/>
            <person name="Yadetie F."/>
            <person name="Muffato M."/>
            <person name="Louis A."/>
            <person name="Butcher S."/>
            <person name="Tsagkogeorga G."/>
            <person name="Konrad A."/>
            <person name="Singh S."/>
            <person name="Jensen M.F."/>
            <person name="Cong E.H."/>
            <person name="Eikeseth-Otteraa H."/>
            <person name="Noel B."/>
            <person name="Anthouard V."/>
            <person name="Porcel B.M."/>
            <person name="Kachouri-Lafond R."/>
            <person name="Nishino A."/>
            <person name="Ugolini M."/>
            <person name="Chourrout P."/>
            <person name="Nishida H."/>
            <person name="Aasland R."/>
            <person name="Huzurbazar S."/>
            <person name="Westhof E."/>
            <person name="Delsuc F."/>
            <person name="Lehrach H."/>
            <person name="Reinhardt R."/>
            <person name="Weissenbach J."/>
            <person name="Roy S.W."/>
            <person name="Artiguenave F."/>
            <person name="Postlethwait J.H."/>
            <person name="Manak J.R."/>
            <person name="Thompson E.M."/>
            <person name="Jaillon O."/>
            <person name="Du Pasquier L."/>
            <person name="Boudinot P."/>
            <person name="Liberles D.A."/>
            <person name="Volff J.N."/>
            <person name="Philippe H."/>
            <person name="Lenhard B."/>
            <person name="Roest Crollius H."/>
            <person name="Wincker P."/>
            <person name="Chourrout D."/>
        </authorList>
    </citation>
    <scope>NUCLEOTIDE SEQUENCE [LARGE SCALE GENOMIC DNA]</scope>
</reference>
<dbReference type="EMBL" id="FN654285">
    <property type="protein sequence ID" value="CBY43655.1"/>
    <property type="molecule type" value="Genomic_DNA"/>
</dbReference>
<feature type="region of interest" description="Disordered" evidence="6">
    <location>
        <begin position="635"/>
        <end position="741"/>
    </location>
</feature>
<keyword evidence="2" id="KW-0479">Metal-binding</keyword>
<keyword evidence="4" id="KW-0539">Nucleus</keyword>
<gene>
    <name evidence="7" type="ORF">GSOID_T00018761001</name>
</gene>
<dbReference type="Gene3D" id="3.30.40.100">
    <property type="match status" value="1"/>
</dbReference>
<feature type="compositionally biased region" description="Basic and acidic residues" evidence="6">
    <location>
        <begin position="706"/>
        <end position="722"/>
    </location>
</feature>
<evidence type="ECO:0000313" key="7">
    <source>
        <dbReference type="EMBL" id="CBY43655.1"/>
    </source>
</evidence>
<sequence length="877" mass="100994">MSFYRSSKLRSGKKISVTFTDDHEKIELDDMPIMDLIDTVRQGETIDILTLLELEDAREEELDVEEEFFCAMELIPRARLTTAFLESNASTHESVFGAIAEIVDNAYDSGSPKLDIELKSVDEHENLQGKGYISFRDVGCGMTSKEMFNVIAYGFSNKNDNPEMIGMYGNGLKSGSMRVGNDCLVFSVKNDEMSVLMISQTFIKSSHAGYENLNNEVICPLPSWKVIADKVNGSVTYKPIYDKTKDEKQEEMRHKTEVELITSYSPFCSEEQLLEQFYGLESHGTIIILFQLNLNERGEPELTGDLDELDIHDVGDQANTANSLRNYLSTLYLKPRMQLHLRQEIIKPVRINDLMYERRKYNLPKSKFRSTAKAKIADLKEKKKKISNKIKKVKSEIGELNKDGQSDAGKIHRIRKLNMNIEKYEADLRRFDVEIKSKEKYSNVTEFELTLGYNIRDRRKSGLRIFSKNRLIVEMDGPSMAKWPLGVLAAVDVPAALMQPSMSKQRFADEREFRTLVKLCQERAHDYFKRIKIEFHQWCVFGYPNSDPLCEREENSTTNRAVDKALPPFFRCTREDCGKFRKLVDPEDCNPSYFICMDIKDPKYNSCKQAEEIITTKSLEVLPNIKTEIRDVEEVAVSPERKRPSKQAKVNGSSKSRPSVVHDAPIQNRSRIISDSEDDEPVIRKRNLRKRRSGHAASGTEVTSGFDRHRNVISDSSDEHSDPGSASSPPQKRQQRDHSGEELRKMEEQLEEMRLKIEKEKAEREASAKSLRTSMKTFYPTSWKTMKGRDHKHIDSWNLAKLQQMEADWHRDYTNDLISTMNKGKERAAKKSRATGRQELLREIDSIVRKIEVPQELKAKIKELEKTVDQEIANYKK</sequence>
<evidence type="ECO:0000256" key="5">
    <source>
        <dbReference type="SAM" id="Coils"/>
    </source>
</evidence>
<feature type="compositionally biased region" description="Basic residues" evidence="6">
    <location>
        <begin position="684"/>
        <end position="694"/>
    </location>
</feature>
<dbReference type="Proteomes" id="UP000011014">
    <property type="component" value="Unassembled WGS sequence"/>
</dbReference>
<name>E4Y5C0_OIKDI</name>
<feature type="compositionally biased region" description="Polar residues" evidence="6">
    <location>
        <begin position="648"/>
        <end position="657"/>
    </location>
</feature>
<dbReference type="InterPro" id="IPR036890">
    <property type="entry name" value="HATPase_C_sf"/>
</dbReference>
<feature type="coiled-coil region" evidence="5">
    <location>
        <begin position="369"/>
        <end position="434"/>
    </location>
</feature>
<dbReference type="AlphaFoldDB" id="E4Y5C0"/>
<dbReference type="PANTHER" id="PTHR23337:SF3">
    <property type="entry name" value="MORC FAMILY CW-TYPE ZINC FINGER 2"/>
    <property type="match status" value="1"/>
</dbReference>
<evidence type="ECO:0000256" key="6">
    <source>
        <dbReference type="SAM" id="MobiDB-lite"/>
    </source>
</evidence>
<accession>E4Y5C0</accession>
<dbReference type="SUPFAM" id="SSF55874">
    <property type="entry name" value="ATPase domain of HSP90 chaperone/DNA topoisomerase II/histidine kinase"/>
    <property type="match status" value="1"/>
</dbReference>
<dbReference type="PANTHER" id="PTHR23337">
    <property type="entry name" value="ZINC FINGER CW-TYPE COILED-COIL DOMAIN PROTEIN 1"/>
    <property type="match status" value="1"/>
</dbReference>
<keyword evidence="3 5" id="KW-0175">Coiled coil</keyword>
<protein>
    <recommendedName>
        <fullName evidence="8">CW-type domain-containing protein</fullName>
    </recommendedName>
</protein>
<dbReference type="GO" id="GO:0005634">
    <property type="term" value="C:nucleus"/>
    <property type="evidence" value="ECO:0007669"/>
    <property type="project" value="UniProtKB-SubCell"/>
</dbReference>